<feature type="transmembrane region" description="Helical" evidence="1">
    <location>
        <begin position="63"/>
        <end position="83"/>
    </location>
</feature>
<comment type="caution">
    <text evidence="2">The sequence shown here is derived from an EMBL/GenBank/DDBJ whole genome shotgun (WGS) entry which is preliminary data.</text>
</comment>
<feature type="transmembrane region" description="Helical" evidence="1">
    <location>
        <begin position="7"/>
        <end position="25"/>
    </location>
</feature>
<reference evidence="2" key="1">
    <citation type="submission" date="2020-12" db="EMBL/GenBank/DDBJ databases">
        <title>Vagococcus allomyrinae sp. nov. and Enterococcus lavae sp. nov., isolated from the larvae of Allomyrina dichotoma.</title>
        <authorList>
            <person name="Lee S.D."/>
        </authorList>
    </citation>
    <scope>NUCLEOTIDE SEQUENCE</scope>
    <source>
        <strain evidence="2">BWB3-3</strain>
    </source>
</reference>
<keyword evidence="1" id="KW-0812">Transmembrane</keyword>
<proteinExistence type="predicted"/>
<accession>A0A940P7D0</accession>
<dbReference type="AlphaFoldDB" id="A0A940P7D0"/>
<gene>
    <name evidence="2" type="ORF">I6N95_08655</name>
</gene>
<evidence type="ECO:0000256" key="1">
    <source>
        <dbReference type="SAM" id="Phobius"/>
    </source>
</evidence>
<organism evidence="2 3">
    <name type="scientific">Vagococcus allomyrinae</name>
    <dbReference type="NCBI Taxonomy" id="2794353"/>
    <lineage>
        <taxon>Bacteria</taxon>
        <taxon>Bacillati</taxon>
        <taxon>Bacillota</taxon>
        <taxon>Bacilli</taxon>
        <taxon>Lactobacillales</taxon>
        <taxon>Enterococcaceae</taxon>
        <taxon>Vagococcus</taxon>
    </lineage>
</organism>
<feature type="transmembrane region" description="Helical" evidence="1">
    <location>
        <begin position="89"/>
        <end position="113"/>
    </location>
</feature>
<dbReference type="Proteomes" id="UP000674938">
    <property type="component" value="Unassembled WGS sequence"/>
</dbReference>
<keyword evidence="3" id="KW-1185">Reference proteome</keyword>
<protein>
    <submittedName>
        <fullName evidence="2">Uncharacterized protein</fullName>
    </submittedName>
</protein>
<dbReference type="EMBL" id="JAEEGA010000005">
    <property type="protein sequence ID" value="MBP1041071.1"/>
    <property type="molecule type" value="Genomic_DNA"/>
</dbReference>
<keyword evidence="1" id="KW-0472">Membrane</keyword>
<feature type="transmembrane region" description="Helical" evidence="1">
    <location>
        <begin position="31"/>
        <end position="51"/>
    </location>
</feature>
<keyword evidence="1" id="KW-1133">Transmembrane helix</keyword>
<evidence type="ECO:0000313" key="2">
    <source>
        <dbReference type="EMBL" id="MBP1041071.1"/>
    </source>
</evidence>
<dbReference type="RefSeq" id="WP_209526714.1">
    <property type="nucleotide sequence ID" value="NZ_JAEEGA010000005.1"/>
</dbReference>
<name>A0A940P7D0_9ENTE</name>
<evidence type="ECO:0000313" key="3">
    <source>
        <dbReference type="Proteomes" id="UP000674938"/>
    </source>
</evidence>
<sequence>MTRFLKISLTVIILLSLFHTYFSLIENNESLWMFAVLYLIGVLIYYLSRIIQQRVSFLQKRPMLQLLLLYLGGVIIGIMMTFISKGVSITSFLIALKINVAAFPLFLGVVIYWHQEARSLNKNLNRFQKKLSDTGEH</sequence>